<evidence type="ECO:0000256" key="3">
    <source>
        <dbReference type="ARBA" id="ARBA00022898"/>
    </source>
</evidence>
<proteinExistence type="predicted"/>
<dbReference type="InterPro" id="IPR015421">
    <property type="entry name" value="PyrdxlP-dep_Trfase_major"/>
</dbReference>
<name>A0A9P5TFH9_GYMJU</name>
<feature type="domain" description="Aminotransferase class I/classII large" evidence="4">
    <location>
        <begin position="93"/>
        <end position="244"/>
    </location>
</feature>
<dbReference type="Gene3D" id="3.40.640.10">
    <property type="entry name" value="Type I PLP-dependent aspartate aminotransferase-like (Major domain)"/>
    <property type="match status" value="1"/>
</dbReference>
<dbReference type="Proteomes" id="UP000724874">
    <property type="component" value="Unassembled WGS sequence"/>
</dbReference>
<sequence length="297" mass="33153">MSLANRGLRQASLVAPGAFLHSFYLGITNEWRPDFIEGISRLDISENDLMTEELSQVNSILTTNNNDWISPHGFLTPSCSEALLDSCSMVLNELFKPYKPIQTHQLVVGSGCSLLLEAVACVICNENEVILTPGPVWPVFQVILGQAKVSLSVVPPSIINREKSISSDAAMKELETLLCWTEETEQVWAQHIGQLFQDRKVPRAILLSNPQNPLGRCYLQSFLVRTLEFCEKHNLFLISDEVFVLSGHRTGEFEGHAGEVHKSVVNIILTFPSRHRFNSEVSIYTVNQSIEAKCDLA</sequence>
<dbReference type="EMBL" id="JADNYJ010000843">
    <property type="protein sequence ID" value="KAF8867998.1"/>
    <property type="molecule type" value="Genomic_DNA"/>
</dbReference>
<gene>
    <name evidence="5" type="ORF">CPB84DRAFT_1697749</name>
</gene>
<dbReference type="PANTHER" id="PTHR43795">
    <property type="entry name" value="BIFUNCTIONAL ASPARTATE AMINOTRANSFERASE AND GLUTAMATE/ASPARTATE-PREPHENATE AMINOTRANSFERASE-RELATED"/>
    <property type="match status" value="1"/>
</dbReference>
<keyword evidence="1" id="KW-0032">Aminotransferase</keyword>
<dbReference type="PANTHER" id="PTHR43795:SF32">
    <property type="entry name" value="AMINOTRANSFERASE GLII-RELATED"/>
    <property type="match status" value="1"/>
</dbReference>
<dbReference type="InterPro" id="IPR015422">
    <property type="entry name" value="PyrdxlP-dep_Trfase_small"/>
</dbReference>
<accession>A0A9P5TFH9</accession>
<keyword evidence="6" id="KW-1185">Reference proteome</keyword>
<dbReference type="GO" id="GO:0030170">
    <property type="term" value="F:pyridoxal phosphate binding"/>
    <property type="evidence" value="ECO:0007669"/>
    <property type="project" value="InterPro"/>
</dbReference>
<dbReference type="SUPFAM" id="SSF53383">
    <property type="entry name" value="PLP-dependent transferases"/>
    <property type="match status" value="1"/>
</dbReference>
<organism evidence="5 6">
    <name type="scientific">Gymnopilus junonius</name>
    <name type="common">Spectacular rustgill mushroom</name>
    <name type="synonym">Gymnopilus spectabilis subsp. junonius</name>
    <dbReference type="NCBI Taxonomy" id="109634"/>
    <lineage>
        <taxon>Eukaryota</taxon>
        <taxon>Fungi</taxon>
        <taxon>Dikarya</taxon>
        <taxon>Basidiomycota</taxon>
        <taxon>Agaricomycotina</taxon>
        <taxon>Agaricomycetes</taxon>
        <taxon>Agaricomycetidae</taxon>
        <taxon>Agaricales</taxon>
        <taxon>Agaricineae</taxon>
        <taxon>Hymenogastraceae</taxon>
        <taxon>Gymnopilus</taxon>
    </lineage>
</organism>
<evidence type="ECO:0000313" key="5">
    <source>
        <dbReference type="EMBL" id="KAF8867998.1"/>
    </source>
</evidence>
<evidence type="ECO:0000313" key="6">
    <source>
        <dbReference type="Proteomes" id="UP000724874"/>
    </source>
</evidence>
<evidence type="ECO:0000259" key="4">
    <source>
        <dbReference type="Pfam" id="PF00155"/>
    </source>
</evidence>
<dbReference type="InterPro" id="IPR015424">
    <property type="entry name" value="PyrdxlP-dep_Trfase"/>
</dbReference>
<dbReference type="InterPro" id="IPR050478">
    <property type="entry name" value="Ethylene_sulfur-biosynth"/>
</dbReference>
<keyword evidence="2 5" id="KW-0808">Transferase</keyword>
<dbReference type="Pfam" id="PF00155">
    <property type="entry name" value="Aminotran_1_2"/>
    <property type="match status" value="1"/>
</dbReference>
<dbReference type="GO" id="GO:0006520">
    <property type="term" value="P:amino acid metabolic process"/>
    <property type="evidence" value="ECO:0007669"/>
    <property type="project" value="TreeGrafter"/>
</dbReference>
<protein>
    <submittedName>
        <fullName evidence="5">Pyridoxal phosphate-dependent transferase</fullName>
    </submittedName>
</protein>
<dbReference type="OrthoDB" id="7042322at2759"/>
<dbReference type="Gene3D" id="3.90.1150.10">
    <property type="entry name" value="Aspartate Aminotransferase, domain 1"/>
    <property type="match status" value="1"/>
</dbReference>
<comment type="caution">
    <text evidence="5">The sequence shown here is derived from an EMBL/GenBank/DDBJ whole genome shotgun (WGS) entry which is preliminary data.</text>
</comment>
<evidence type="ECO:0000256" key="2">
    <source>
        <dbReference type="ARBA" id="ARBA00022679"/>
    </source>
</evidence>
<dbReference type="InterPro" id="IPR004839">
    <property type="entry name" value="Aminotransferase_I/II_large"/>
</dbReference>
<dbReference type="AlphaFoldDB" id="A0A9P5TFH9"/>
<evidence type="ECO:0000256" key="1">
    <source>
        <dbReference type="ARBA" id="ARBA00022576"/>
    </source>
</evidence>
<dbReference type="GO" id="GO:0008483">
    <property type="term" value="F:transaminase activity"/>
    <property type="evidence" value="ECO:0007669"/>
    <property type="project" value="UniProtKB-KW"/>
</dbReference>
<keyword evidence="3" id="KW-0663">Pyridoxal phosphate</keyword>
<reference evidence="5" key="1">
    <citation type="submission" date="2020-11" db="EMBL/GenBank/DDBJ databases">
        <authorList>
            <consortium name="DOE Joint Genome Institute"/>
            <person name="Ahrendt S."/>
            <person name="Riley R."/>
            <person name="Andreopoulos W."/>
            <person name="LaButti K."/>
            <person name="Pangilinan J."/>
            <person name="Ruiz-duenas F.J."/>
            <person name="Barrasa J.M."/>
            <person name="Sanchez-Garcia M."/>
            <person name="Camarero S."/>
            <person name="Miyauchi S."/>
            <person name="Serrano A."/>
            <person name="Linde D."/>
            <person name="Babiker R."/>
            <person name="Drula E."/>
            <person name="Ayuso-Fernandez I."/>
            <person name="Pacheco R."/>
            <person name="Padilla G."/>
            <person name="Ferreira P."/>
            <person name="Barriuso J."/>
            <person name="Kellner H."/>
            <person name="Castanera R."/>
            <person name="Alfaro M."/>
            <person name="Ramirez L."/>
            <person name="Pisabarro A.G."/>
            <person name="Kuo A."/>
            <person name="Tritt A."/>
            <person name="Lipzen A."/>
            <person name="He G."/>
            <person name="Yan M."/>
            <person name="Ng V."/>
            <person name="Cullen D."/>
            <person name="Martin F."/>
            <person name="Rosso M.-N."/>
            <person name="Henrissat B."/>
            <person name="Hibbett D."/>
            <person name="Martinez A.T."/>
            <person name="Grigoriev I.V."/>
        </authorList>
    </citation>
    <scope>NUCLEOTIDE SEQUENCE</scope>
    <source>
        <strain evidence="5">AH 44721</strain>
    </source>
</reference>